<reference evidence="2" key="1">
    <citation type="submission" date="2023-07" db="EMBL/GenBank/DDBJ databases">
        <title>A collection of bacterial strains from the Burkholderia cepacia Research Laboratory and Repository.</title>
        <authorList>
            <person name="Lipuma J."/>
            <person name="Spilker T."/>
            <person name="Caverly L."/>
        </authorList>
    </citation>
    <scope>NUCLEOTIDE SEQUENCE</scope>
    <source>
        <strain evidence="2">AU44979</strain>
    </source>
</reference>
<feature type="transmembrane region" description="Helical" evidence="1">
    <location>
        <begin position="36"/>
        <end position="52"/>
    </location>
</feature>
<proteinExistence type="predicted"/>
<dbReference type="RefSeq" id="WP_137962517.1">
    <property type="nucleotide sequence ID" value="NZ_JAUJQS010000043.1"/>
</dbReference>
<comment type="caution">
    <text evidence="2">The sequence shown here is derived from an EMBL/GenBank/DDBJ whole genome shotgun (WGS) entry which is preliminary data.</text>
</comment>
<accession>A0AAP4R9E5</accession>
<name>A0AAP4R9E5_9BURK</name>
<keyword evidence="1" id="KW-0812">Transmembrane</keyword>
<sequence length="92" mass="10657">MDMSLLHYSRMDIAVEIIASLVLVASYFLYRQQYRLVWLAVFLAMSAYYTYVSNVPMRAILTGIFALYQGIRIGRSELKAKKMNGGPRTWPR</sequence>
<dbReference type="AlphaFoldDB" id="A0AAP4R9E5"/>
<gene>
    <name evidence="2" type="ORF">QZM56_36070</name>
</gene>
<organism evidence="2 3">
    <name type="scientific">Burkholderia contaminans</name>
    <dbReference type="NCBI Taxonomy" id="488447"/>
    <lineage>
        <taxon>Bacteria</taxon>
        <taxon>Pseudomonadati</taxon>
        <taxon>Pseudomonadota</taxon>
        <taxon>Betaproteobacteria</taxon>
        <taxon>Burkholderiales</taxon>
        <taxon>Burkholderiaceae</taxon>
        <taxon>Burkholderia</taxon>
        <taxon>Burkholderia cepacia complex</taxon>
    </lineage>
</organism>
<feature type="transmembrane region" description="Helical" evidence="1">
    <location>
        <begin position="12"/>
        <end position="30"/>
    </location>
</feature>
<protein>
    <submittedName>
        <fullName evidence="2">Uncharacterized protein</fullName>
    </submittedName>
</protein>
<dbReference type="EMBL" id="JAUJQS010000043">
    <property type="protein sequence ID" value="MDN7569929.1"/>
    <property type="molecule type" value="Genomic_DNA"/>
</dbReference>
<keyword evidence="1" id="KW-0472">Membrane</keyword>
<evidence type="ECO:0000313" key="3">
    <source>
        <dbReference type="Proteomes" id="UP001172109"/>
    </source>
</evidence>
<evidence type="ECO:0000313" key="2">
    <source>
        <dbReference type="EMBL" id="MDN7569929.1"/>
    </source>
</evidence>
<evidence type="ECO:0000256" key="1">
    <source>
        <dbReference type="SAM" id="Phobius"/>
    </source>
</evidence>
<dbReference type="Proteomes" id="UP001172109">
    <property type="component" value="Unassembled WGS sequence"/>
</dbReference>
<keyword evidence="1" id="KW-1133">Transmembrane helix</keyword>